<feature type="non-terminal residue" evidence="1">
    <location>
        <position position="1"/>
    </location>
</feature>
<evidence type="ECO:0000313" key="1">
    <source>
        <dbReference type="EMBL" id="KAJ7729829.1"/>
    </source>
</evidence>
<keyword evidence="2" id="KW-1185">Reference proteome</keyword>
<proteinExistence type="predicted"/>
<sequence>IVLQAGDRIFRVAGSLAGSILAARSTVFQDMLSIPQPESQPLIVGCPIVVLHDSPDAEYFLRAVFDSDLSLSCSFHASFSPILASFFERPPARTTFAILSGVLRLGIKYDVAYLRRRALLHL</sequence>
<protein>
    <recommendedName>
        <fullName evidence="3">BTB domain-containing protein</fullName>
    </recommendedName>
</protein>
<evidence type="ECO:0008006" key="3">
    <source>
        <dbReference type="Google" id="ProtNLM"/>
    </source>
</evidence>
<dbReference type="AlphaFoldDB" id="A0AAD7HWM0"/>
<comment type="caution">
    <text evidence="1">The sequence shown here is derived from an EMBL/GenBank/DDBJ whole genome shotgun (WGS) entry which is preliminary data.</text>
</comment>
<dbReference type="Proteomes" id="UP001215280">
    <property type="component" value="Unassembled WGS sequence"/>
</dbReference>
<evidence type="ECO:0000313" key="2">
    <source>
        <dbReference type="Proteomes" id="UP001215280"/>
    </source>
</evidence>
<reference evidence="1" key="1">
    <citation type="submission" date="2023-03" db="EMBL/GenBank/DDBJ databases">
        <title>Massive genome expansion in bonnet fungi (Mycena s.s.) driven by repeated elements and novel gene families across ecological guilds.</title>
        <authorList>
            <consortium name="Lawrence Berkeley National Laboratory"/>
            <person name="Harder C.B."/>
            <person name="Miyauchi S."/>
            <person name="Viragh M."/>
            <person name="Kuo A."/>
            <person name="Thoen E."/>
            <person name="Andreopoulos B."/>
            <person name="Lu D."/>
            <person name="Skrede I."/>
            <person name="Drula E."/>
            <person name="Henrissat B."/>
            <person name="Morin E."/>
            <person name="Kohler A."/>
            <person name="Barry K."/>
            <person name="LaButti K."/>
            <person name="Morin E."/>
            <person name="Salamov A."/>
            <person name="Lipzen A."/>
            <person name="Mereny Z."/>
            <person name="Hegedus B."/>
            <person name="Baldrian P."/>
            <person name="Stursova M."/>
            <person name="Weitz H."/>
            <person name="Taylor A."/>
            <person name="Grigoriev I.V."/>
            <person name="Nagy L.G."/>
            <person name="Martin F."/>
            <person name="Kauserud H."/>
        </authorList>
    </citation>
    <scope>NUCLEOTIDE SEQUENCE</scope>
    <source>
        <strain evidence="1">CBHHK188m</strain>
    </source>
</reference>
<dbReference type="EMBL" id="JARJLG010000195">
    <property type="protein sequence ID" value="KAJ7729829.1"/>
    <property type="molecule type" value="Genomic_DNA"/>
</dbReference>
<feature type="non-terminal residue" evidence="1">
    <location>
        <position position="122"/>
    </location>
</feature>
<organism evidence="1 2">
    <name type="scientific">Mycena maculata</name>
    <dbReference type="NCBI Taxonomy" id="230809"/>
    <lineage>
        <taxon>Eukaryota</taxon>
        <taxon>Fungi</taxon>
        <taxon>Dikarya</taxon>
        <taxon>Basidiomycota</taxon>
        <taxon>Agaricomycotina</taxon>
        <taxon>Agaricomycetes</taxon>
        <taxon>Agaricomycetidae</taxon>
        <taxon>Agaricales</taxon>
        <taxon>Marasmiineae</taxon>
        <taxon>Mycenaceae</taxon>
        <taxon>Mycena</taxon>
    </lineage>
</organism>
<gene>
    <name evidence="1" type="ORF">DFH07DRAFT_703847</name>
</gene>
<name>A0AAD7HWM0_9AGAR</name>
<accession>A0AAD7HWM0</accession>